<dbReference type="GO" id="GO:0006139">
    <property type="term" value="P:nucleobase-containing compound metabolic process"/>
    <property type="evidence" value="ECO:0007669"/>
    <property type="project" value="InterPro"/>
</dbReference>
<dbReference type="HOGENOM" id="CLU_034712_1_0_1"/>
<dbReference type="InterPro" id="IPR000850">
    <property type="entry name" value="Adenylat/UMP-CMP_kin"/>
</dbReference>
<dbReference type="PANTHER" id="PTHR23359">
    <property type="entry name" value="NUCLEOTIDE KINASE"/>
    <property type="match status" value="1"/>
</dbReference>
<keyword evidence="3 4" id="KW-0418">Kinase</keyword>
<dbReference type="GO" id="GO:0005524">
    <property type="term" value="F:ATP binding"/>
    <property type="evidence" value="ECO:0007669"/>
    <property type="project" value="InterPro"/>
</dbReference>
<keyword evidence="6" id="KW-1185">Reference proteome</keyword>
<dbReference type="STRING" id="99883.ENSTNIP00000009153"/>
<evidence type="ECO:0000256" key="1">
    <source>
        <dbReference type="ARBA" id="ARBA00022679"/>
    </source>
</evidence>
<dbReference type="FunCoup" id="H3CLM4">
    <property type="interactions" value="244"/>
</dbReference>
<dbReference type="GO" id="GO:0060271">
    <property type="term" value="P:cilium assembly"/>
    <property type="evidence" value="ECO:0007669"/>
    <property type="project" value="Ensembl"/>
</dbReference>
<dbReference type="OMA" id="ETHIVHQ"/>
<reference evidence="5" key="2">
    <citation type="submission" date="2025-08" db="UniProtKB">
        <authorList>
            <consortium name="Ensembl"/>
        </authorList>
    </citation>
    <scope>IDENTIFICATION</scope>
</reference>
<dbReference type="InParanoid" id="H3CLM4"/>
<organism evidence="5 6">
    <name type="scientific">Tetraodon nigroviridis</name>
    <name type="common">Spotted green pufferfish</name>
    <name type="synonym">Chelonodon nigroviridis</name>
    <dbReference type="NCBI Taxonomy" id="99883"/>
    <lineage>
        <taxon>Eukaryota</taxon>
        <taxon>Metazoa</taxon>
        <taxon>Chordata</taxon>
        <taxon>Craniata</taxon>
        <taxon>Vertebrata</taxon>
        <taxon>Euteleostomi</taxon>
        <taxon>Actinopterygii</taxon>
        <taxon>Neopterygii</taxon>
        <taxon>Teleostei</taxon>
        <taxon>Neoteleostei</taxon>
        <taxon>Acanthomorphata</taxon>
        <taxon>Eupercaria</taxon>
        <taxon>Tetraodontiformes</taxon>
        <taxon>Tetradontoidea</taxon>
        <taxon>Tetraodontidae</taxon>
        <taxon>Tetraodon</taxon>
    </lineage>
</organism>
<evidence type="ECO:0000313" key="5">
    <source>
        <dbReference type="Ensembl" id="ENSTNIP00000009153.1"/>
    </source>
</evidence>
<reference evidence="6" key="1">
    <citation type="journal article" date="2004" name="Nature">
        <title>Genome duplication in the teleost fish Tetraodon nigroviridis reveals the early vertebrate proto-karyotype.</title>
        <authorList>
            <person name="Jaillon O."/>
            <person name="Aury J.-M."/>
            <person name="Brunet F."/>
            <person name="Petit J.-L."/>
            <person name="Stange-Thomann N."/>
            <person name="Mauceli E."/>
            <person name="Bouneau L."/>
            <person name="Fischer C."/>
            <person name="Ozouf-Costaz C."/>
            <person name="Bernot A."/>
            <person name="Nicaud S."/>
            <person name="Jaffe D."/>
            <person name="Fisher S."/>
            <person name="Lutfalla G."/>
            <person name="Dossat C."/>
            <person name="Segurens B."/>
            <person name="Dasilva C."/>
            <person name="Salanoubat M."/>
            <person name="Levy M."/>
            <person name="Boudet N."/>
            <person name="Castellano S."/>
            <person name="Anthouard V."/>
            <person name="Jubin C."/>
            <person name="Castelli V."/>
            <person name="Katinka M."/>
            <person name="Vacherie B."/>
            <person name="Biemont C."/>
            <person name="Skalli Z."/>
            <person name="Cattolico L."/>
            <person name="Poulain J."/>
            <person name="De Berardinis V."/>
            <person name="Cruaud C."/>
            <person name="Duprat S."/>
            <person name="Brottier P."/>
            <person name="Coutanceau J.-P."/>
            <person name="Gouzy J."/>
            <person name="Parra G."/>
            <person name="Lardier G."/>
            <person name="Chapple C."/>
            <person name="McKernan K.J."/>
            <person name="McEwan P."/>
            <person name="Bosak S."/>
            <person name="Kellis M."/>
            <person name="Volff J.-N."/>
            <person name="Guigo R."/>
            <person name="Zody M.C."/>
            <person name="Mesirov J."/>
            <person name="Lindblad-Toh K."/>
            <person name="Birren B."/>
            <person name="Nusbaum C."/>
            <person name="Kahn D."/>
            <person name="Robinson-Rechavi M."/>
            <person name="Laudet V."/>
            <person name="Schachter V."/>
            <person name="Quetier F."/>
            <person name="Saurin W."/>
            <person name="Scarpelli C."/>
            <person name="Wincker P."/>
            <person name="Lander E.S."/>
            <person name="Weissenbach J."/>
            <person name="Roest Crollius H."/>
        </authorList>
    </citation>
    <scope>NUCLEOTIDE SEQUENCE [LARGE SCALE GENOMIC DNA]</scope>
</reference>
<protein>
    <submittedName>
        <fullName evidence="5">Adenylate kinase 5</fullName>
    </submittedName>
</protein>
<dbReference type="HAMAP" id="MF_00235">
    <property type="entry name" value="Adenylate_kinase_Adk"/>
    <property type="match status" value="1"/>
</dbReference>
<proteinExistence type="inferred from homology"/>
<dbReference type="Pfam" id="PF00406">
    <property type="entry name" value="ADK"/>
    <property type="match status" value="2"/>
</dbReference>
<dbReference type="AlphaFoldDB" id="H3CLM4"/>
<evidence type="ECO:0000256" key="4">
    <source>
        <dbReference type="RuleBase" id="RU003330"/>
    </source>
</evidence>
<keyword evidence="2" id="KW-0547">Nucleotide-binding</keyword>
<dbReference type="Proteomes" id="UP000007303">
    <property type="component" value="Unassembled WGS sequence"/>
</dbReference>
<dbReference type="PROSITE" id="PS00113">
    <property type="entry name" value="ADENYLATE_KINASE"/>
    <property type="match status" value="1"/>
</dbReference>
<evidence type="ECO:0000256" key="3">
    <source>
        <dbReference type="ARBA" id="ARBA00022777"/>
    </source>
</evidence>
<sequence>MCLGGPGSGKGTQCMKIAERYKFHHVSVGELLRKKMIHNATSNRKWSLIAKIITNGELAPQETTITEIKQKIMKIPDANGIVIDGFPRDIGQALSFEDQICTPDLVVFLACTNHRLKERLHKRAEQQGRPDDNPKAIDRRLTNFKQNTIPLVKYFQERELIVTLDADRDEEEVFCDISMTLDNKLFPSKKAEAVSSMLKIPLSLDTGEKHDTTLAYCYQILNFFHLTGYSTEQKKSKIIFMIGGPGSGKSLQCEQMEERLGLQHVTLAGLLCAELQSHSNQGHLIQDILERGEQLLQGTLLELLCDVVESSSKQGKGLVVSDFPTDLRWAKEFESKVGEPSAVIVLRCSVDTMSRRLQVQRRSTFGWSDSDRLLHTRAESFCSDSQALVSHYENKSILHMIDAERSPDEVFSQICQVMETF</sequence>
<evidence type="ECO:0000256" key="2">
    <source>
        <dbReference type="ARBA" id="ARBA00022741"/>
    </source>
</evidence>
<comment type="similarity">
    <text evidence="4">Belongs to the adenylate kinase family.</text>
</comment>
<dbReference type="Gene3D" id="3.40.50.300">
    <property type="entry name" value="P-loop containing nucleotide triphosphate hydrolases"/>
    <property type="match status" value="2"/>
</dbReference>
<reference evidence="5" key="3">
    <citation type="submission" date="2025-09" db="UniProtKB">
        <authorList>
            <consortium name="Ensembl"/>
        </authorList>
    </citation>
    <scope>IDENTIFICATION</scope>
</reference>
<dbReference type="InterPro" id="IPR027417">
    <property type="entry name" value="P-loop_NTPase"/>
</dbReference>
<dbReference type="GeneTree" id="ENSGT00940000155917"/>
<accession>H3CLM4</accession>
<dbReference type="GO" id="GO:0019205">
    <property type="term" value="F:nucleobase-containing compound kinase activity"/>
    <property type="evidence" value="ECO:0007669"/>
    <property type="project" value="InterPro"/>
</dbReference>
<dbReference type="InterPro" id="IPR033690">
    <property type="entry name" value="Adenylat_kinase_CS"/>
</dbReference>
<dbReference type="SUPFAM" id="SSF52540">
    <property type="entry name" value="P-loop containing nucleoside triphosphate hydrolases"/>
    <property type="match status" value="2"/>
</dbReference>
<evidence type="ECO:0000313" key="6">
    <source>
        <dbReference type="Proteomes" id="UP000007303"/>
    </source>
</evidence>
<dbReference type="PRINTS" id="PR00094">
    <property type="entry name" value="ADENYLTKNASE"/>
</dbReference>
<dbReference type="CDD" id="cd01428">
    <property type="entry name" value="ADK"/>
    <property type="match status" value="1"/>
</dbReference>
<dbReference type="Ensembl" id="ENSTNIT00000009324.1">
    <property type="protein sequence ID" value="ENSTNIP00000009153.1"/>
    <property type="gene ID" value="ENSTNIG00000006387.1"/>
</dbReference>
<keyword evidence="1 4" id="KW-0808">Transferase</keyword>
<name>H3CLM4_TETNG</name>